<dbReference type="PANTHER" id="PTHR47637">
    <property type="entry name" value="CHAPERONE SURA"/>
    <property type="match status" value="1"/>
</dbReference>
<dbReference type="Gene3D" id="3.10.50.40">
    <property type="match status" value="1"/>
</dbReference>
<evidence type="ECO:0000256" key="2">
    <source>
        <dbReference type="ARBA" id="ARBA00022729"/>
    </source>
</evidence>
<evidence type="ECO:0000313" key="7">
    <source>
        <dbReference type="EMBL" id="AZL57381.1"/>
    </source>
</evidence>
<evidence type="ECO:0000256" key="1">
    <source>
        <dbReference type="ARBA" id="ARBA00018370"/>
    </source>
</evidence>
<keyword evidence="5 7" id="KW-0413">Isomerase</keyword>
<reference evidence="7 8" key="1">
    <citation type="submission" date="2018-12" db="EMBL/GenBank/DDBJ databases">
        <title>Complete genome sequencing of Tabrizicola sp. K13M18.</title>
        <authorList>
            <person name="Bae J.-W."/>
        </authorList>
    </citation>
    <scope>NUCLEOTIDE SEQUENCE [LARGE SCALE GENOMIC DNA]</scope>
    <source>
        <strain evidence="7 8">K13M18</strain>
    </source>
</reference>
<gene>
    <name evidence="7" type="ORF">EI545_00105</name>
</gene>
<evidence type="ECO:0000256" key="5">
    <source>
        <dbReference type="PROSITE-ProRule" id="PRU00278"/>
    </source>
</evidence>
<dbReference type="SUPFAM" id="SSF109998">
    <property type="entry name" value="Triger factor/SurA peptide-binding domain-like"/>
    <property type="match status" value="1"/>
</dbReference>
<dbReference type="InterPro" id="IPR000297">
    <property type="entry name" value="PPIase_PpiC"/>
</dbReference>
<evidence type="ECO:0000256" key="3">
    <source>
        <dbReference type="ARBA" id="ARBA00030642"/>
    </source>
</evidence>
<dbReference type="PANTHER" id="PTHR47637:SF1">
    <property type="entry name" value="CHAPERONE SURA"/>
    <property type="match status" value="1"/>
</dbReference>
<dbReference type="InterPro" id="IPR050280">
    <property type="entry name" value="OMP_Chaperone_SurA"/>
</dbReference>
<dbReference type="PROSITE" id="PS50198">
    <property type="entry name" value="PPIC_PPIASE_2"/>
    <property type="match status" value="1"/>
</dbReference>
<dbReference type="Pfam" id="PF00639">
    <property type="entry name" value="Rotamase"/>
    <property type="match status" value="1"/>
</dbReference>
<dbReference type="Gene3D" id="1.10.4030.10">
    <property type="entry name" value="Porin chaperone SurA, peptide-binding domain"/>
    <property type="match status" value="1"/>
</dbReference>
<accession>A0A3S8U1B8</accession>
<evidence type="ECO:0000259" key="6">
    <source>
        <dbReference type="PROSITE" id="PS50198"/>
    </source>
</evidence>
<evidence type="ECO:0000313" key="8">
    <source>
        <dbReference type="Proteomes" id="UP000282002"/>
    </source>
</evidence>
<dbReference type="GO" id="GO:0003755">
    <property type="term" value="F:peptidyl-prolyl cis-trans isomerase activity"/>
    <property type="evidence" value="ECO:0007669"/>
    <property type="project" value="UniProtKB-KW"/>
</dbReference>
<name>A0A3S8U1B8_9RHOB</name>
<dbReference type="EMBL" id="CP034328">
    <property type="protein sequence ID" value="AZL57381.1"/>
    <property type="molecule type" value="Genomic_DNA"/>
</dbReference>
<feature type="domain" description="PpiC" evidence="6">
    <location>
        <begin position="190"/>
        <end position="287"/>
    </location>
</feature>
<dbReference type="Proteomes" id="UP000282002">
    <property type="component" value="Chromosome"/>
</dbReference>
<dbReference type="InterPro" id="IPR046357">
    <property type="entry name" value="PPIase_dom_sf"/>
</dbReference>
<dbReference type="InterPro" id="IPR027304">
    <property type="entry name" value="Trigger_fact/SurA_dom_sf"/>
</dbReference>
<keyword evidence="2" id="KW-0732">Signal</keyword>
<dbReference type="KEGG" id="taw:EI545_00105"/>
<protein>
    <recommendedName>
        <fullName evidence="1">Parvulin-like PPIase</fullName>
    </recommendedName>
    <alternativeName>
        <fullName evidence="3">Peptidyl-prolyl cis-trans isomerase plp</fullName>
    </alternativeName>
    <alternativeName>
        <fullName evidence="4">Rotamase plp</fullName>
    </alternativeName>
</protein>
<dbReference type="AlphaFoldDB" id="A0A3S8U1B8"/>
<keyword evidence="8" id="KW-1185">Reference proteome</keyword>
<evidence type="ECO:0000256" key="4">
    <source>
        <dbReference type="ARBA" id="ARBA00031484"/>
    </source>
</evidence>
<dbReference type="SUPFAM" id="SSF54534">
    <property type="entry name" value="FKBP-like"/>
    <property type="match status" value="1"/>
</dbReference>
<sequence>MTGWWRNRRAETRGKQERAAEAMAFSFVKRQAAVLLCSVALMAGHPGLGVAQDLFAPRMTVNNRVITGYEVEQRAMFLQVLQAPGNPEDEALKGLIEDRLRQSEADRLGLTLTDEEVLQGMNEFASRANLTGEGLVAELAKVGIAAETFRDFVSAGLLWRKAVRGKFLGQVPVSENDVDMALEAMTRPRALRVLVSELVIPAPEGEDEGALALASRLSDEISSEGAFASAARQYSAAPTADNGGRLDWVPLANLPAAIGSAVLALGPGEVSDPVVVPGAVVLFQLRDVARDESAEPIAVTVEWAEFLVPDDAAEIARIRAEADNCMDLYGQANGLPENRLTVTTQPAGEVPGDVGLELAQLDPGESSIALTRGGFRRLLMLCGREVTQAEPIDRTAVREQVINQKLEGMAEGYLEELRAAAIIREP</sequence>
<proteinExistence type="predicted"/>
<dbReference type="OrthoDB" id="9791746at2"/>
<organism evidence="7 8">
    <name type="scientific">Tabrizicola piscis</name>
    <dbReference type="NCBI Taxonomy" id="2494374"/>
    <lineage>
        <taxon>Bacteria</taxon>
        <taxon>Pseudomonadati</taxon>
        <taxon>Pseudomonadota</taxon>
        <taxon>Alphaproteobacteria</taxon>
        <taxon>Rhodobacterales</taxon>
        <taxon>Paracoccaceae</taxon>
        <taxon>Tabrizicola</taxon>
    </lineage>
</organism>
<keyword evidence="5" id="KW-0697">Rotamase</keyword>